<name>A0A1T5J8U8_9MICO</name>
<accession>A0A1T5J8U8</accession>
<reference evidence="3 4" key="1">
    <citation type="submission" date="2017-02" db="EMBL/GenBank/DDBJ databases">
        <authorList>
            <person name="Peterson S.W."/>
        </authorList>
    </citation>
    <scope>NUCLEOTIDE SEQUENCE [LARGE SCALE GENOMIC DNA]</scope>
    <source>
        <strain evidence="3 4">DSM 21481</strain>
    </source>
</reference>
<dbReference type="Proteomes" id="UP000189777">
    <property type="component" value="Unassembled WGS sequence"/>
</dbReference>
<dbReference type="EMBL" id="FUZQ01000002">
    <property type="protein sequence ID" value="SKC47736.1"/>
    <property type="molecule type" value="Genomic_DNA"/>
</dbReference>
<sequence>MKQTTTRRRARLALTALIVAPALAACSFSAGDLEPVGDDAEASQSAEEAPEASEPAQEESAAPAELTTIHAEHVAARVPADWETVGDADGWSYVHQKSNESGGVAGRVGFMPGGSEMTAQESVDWFVSQVEGKGVTDENYAPVTTLRGEAERANTSYTYSSGGETYTAVVWGLVDGNGIPSLVQLSGTSDVMTEDFVQQFDQSLNLNGDWEGKAS</sequence>
<dbReference type="STRING" id="526729.SAMN04324258_1137"/>
<keyword evidence="4" id="KW-1185">Reference proteome</keyword>
<feature type="signal peptide" evidence="2">
    <location>
        <begin position="1"/>
        <end position="24"/>
    </location>
</feature>
<gene>
    <name evidence="3" type="ORF">SAMN04324258_1137</name>
</gene>
<evidence type="ECO:0000313" key="3">
    <source>
        <dbReference type="EMBL" id="SKC47736.1"/>
    </source>
</evidence>
<evidence type="ECO:0000256" key="2">
    <source>
        <dbReference type="SAM" id="SignalP"/>
    </source>
</evidence>
<evidence type="ECO:0008006" key="5">
    <source>
        <dbReference type="Google" id="ProtNLM"/>
    </source>
</evidence>
<evidence type="ECO:0000313" key="4">
    <source>
        <dbReference type="Proteomes" id="UP000189777"/>
    </source>
</evidence>
<feature type="chain" id="PRO_5012278755" description="Lipoprotein" evidence="2">
    <location>
        <begin position="25"/>
        <end position="215"/>
    </location>
</feature>
<proteinExistence type="predicted"/>
<organism evidence="3 4">
    <name type="scientific">Krasilnikoviella flava</name>
    <dbReference type="NCBI Taxonomy" id="526729"/>
    <lineage>
        <taxon>Bacteria</taxon>
        <taxon>Bacillati</taxon>
        <taxon>Actinomycetota</taxon>
        <taxon>Actinomycetes</taxon>
        <taxon>Micrococcales</taxon>
        <taxon>Promicromonosporaceae</taxon>
        <taxon>Krasilnikoviella</taxon>
    </lineage>
</organism>
<dbReference type="RefSeq" id="WP_079572322.1">
    <property type="nucleotide sequence ID" value="NZ_FUZQ01000002.1"/>
</dbReference>
<dbReference type="PROSITE" id="PS51257">
    <property type="entry name" value="PROKAR_LIPOPROTEIN"/>
    <property type="match status" value="1"/>
</dbReference>
<protein>
    <recommendedName>
        <fullName evidence="5">Lipoprotein</fullName>
    </recommendedName>
</protein>
<dbReference type="OrthoDB" id="5145726at2"/>
<feature type="compositionally biased region" description="Low complexity" evidence="1">
    <location>
        <begin position="42"/>
        <end position="64"/>
    </location>
</feature>
<evidence type="ECO:0000256" key="1">
    <source>
        <dbReference type="SAM" id="MobiDB-lite"/>
    </source>
</evidence>
<dbReference type="AlphaFoldDB" id="A0A1T5J8U8"/>
<feature type="region of interest" description="Disordered" evidence="1">
    <location>
        <begin position="31"/>
        <end position="64"/>
    </location>
</feature>
<keyword evidence="2" id="KW-0732">Signal</keyword>